<evidence type="ECO:0000256" key="1">
    <source>
        <dbReference type="ARBA" id="ARBA00005010"/>
    </source>
</evidence>
<dbReference type="NCBIfam" id="TIGR01470">
    <property type="entry name" value="cysG_Nterm"/>
    <property type="match status" value="1"/>
</dbReference>
<evidence type="ECO:0000256" key="3">
    <source>
        <dbReference type="ARBA" id="ARBA00023002"/>
    </source>
</evidence>
<dbReference type="InterPro" id="IPR042518">
    <property type="entry name" value="SirC_C"/>
</dbReference>
<evidence type="ECO:0000256" key="5">
    <source>
        <dbReference type="ARBA" id="ARBA00023244"/>
    </source>
</evidence>
<evidence type="ECO:0000256" key="2">
    <source>
        <dbReference type="ARBA" id="ARBA00012400"/>
    </source>
</evidence>
<dbReference type="STRING" id="36844.SAMN04488501_103162"/>
<dbReference type="GO" id="GO:0043115">
    <property type="term" value="F:precorrin-2 dehydrogenase activity"/>
    <property type="evidence" value="ECO:0007669"/>
    <property type="project" value="UniProtKB-EC"/>
</dbReference>
<organism evidence="7 8">
    <name type="scientific">Clostridium homopropionicum DSM 5847</name>
    <dbReference type="NCBI Taxonomy" id="1121318"/>
    <lineage>
        <taxon>Bacteria</taxon>
        <taxon>Bacillati</taxon>
        <taxon>Bacillota</taxon>
        <taxon>Clostridia</taxon>
        <taxon>Eubacteriales</taxon>
        <taxon>Clostridiaceae</taxon>
        <taxon>Clostridium</taxon>
    </lineage>
</organism>
<keyword evidence="3" id="KW-0560">Oxidoreductase</keyword>
<proteinExistence type="predicted"/>
<sequence>MAYFPFYIDINNKIFLVVGGGKIALGKIKVLLKFEAIIIVIAPNICEEIYKIKKFHDEKNSKEQIILYNREFRDEDILAAEIIIAATDNKLLNSHISEVCKRNNKMVNVVDVKEECSFVFPAIIKNQELVVSIATGGNSPAMAAKIKRDIEKYIPEYYGELIEVLGEQREYIKKEVPNTEYRKQVYNELIALAQLYGRNITTEEIENIISKYKV</sequence>
<keyword evidence="4" id="KW-0520">NAD</keyword>
<evidence type="ECO:0000256" key="6">
    <source>
        <dbReference type="ARBA" id="ARBA00047561"/>
    </source>
</evidence>
<dbReference type="PANTHER" id="PTHR35330:SF1">
    <property type="entry name" value="SIROHEME BIOSYNTHESIS PROTEIN MET8"/>
    <property type="match status" value="1"/>
</dbReference>
<gene>
    <name evidence="7" type="primary">cysG</name>
    <name evidence="7" type="ORF">CLHOM_08390</name>
</gene>
<name>A0A0L6ZCN0_9CLOT</name>
<reference evidence="8" key="1">
    <citation type="submission" date="2015-08" db="EMBL/GenBank/DDBJ databases">
        <title>Genome sequence of the strict anaerobe Clostridium homopropionicum LuHBu1 (DSM 5847T).</title>
        <authorList>
            <person name="Poehlein A."/>
            <person name="Beck M."/>
            <person name="Schiel-Bengelsdorf B."/>
            <person name="Bengelsdorf F.R."/>
            <person name="Daniel R."/>
            <person name="Duerre P."/>
        </authorList>
    </citation>
    <scope>NUCLEOTIDE SEQUENCE [LARGE SCALE GENOMIC DNA]</scope>
    <source>
        <strain evidence="8">DSM 5847</strain>
    </source>
</reference>
<dbReference type="UniPathway" id="UPA00262">
    <property type="reaction ID" value="UER00222"/>
</dbReference>
<dbReference type="InterPro" id="IPR036291">
    <property type="entry name" value="NAD(P)-bd_dom_sf"/>
</dbReference>
<comment type="pathway">
    <text evidence="1">Porphyrin-containing compound metabolism; siroheme biosynthesis; sirohydrochlorin from precorrin-2: step 1/1.</text>
</comment>
<evidence type="ECO:0000313" key="7">
    <source>
        <dbReference type="EMBL" id="KOA20697.1"/>
    </source>
</evidence>
<dbReference type="SUPFAM" id="SSF51735">
    <property type="entry name" value="NAD(P)-binding Rossmann-fold domains"/>
    <property type="match status" value="1"/>
</dbReference>
<accession>A0A0L6ZCN0</accession>
<dbReference type="EC" id="1.3.1.76" evidence="2"/>
<protein>
    <recommendedName>
        <fullName evidence="2">precorrin-2 dehydrogenase</fullName>
        <ecNumber evidence="2">1.3.1.76</ecNumber>
    </recommendedName>
</protein>
<dbReference type="RefSeq" id="WP_052220427.1">
    <property type="nucleotide sequence ID" value="NZ_LHUR01000012.1"/>
</dbReference>
<dbReference type="InterPro" id="IPR028161">
    <property type="entry name" value="Met8-like"/>
</dbReference>
<dbReference type="Pfam" id="PF13241">
    <property type="entry name" value="NAD_binding_7"/>
    <property type="match status" value="1"/>
</dbReference>
<dbReference type="Proteomes" id="UP000037043">
    <property type="component" value="Unassembled WGS sequence"/>
</dbReference>
<dbReference type="AlphaFoldDB" id="A0A0L6ZCN0"/>
<dbReference type="Gene3D" id="1.10.8.610">
    <property type="entry name" value="SirC, precorrin-2 dehydrogenase, C-terminal helical domain-like"/>
    <property type="match status" value="1"/>
</dbReference>
<evidence type="ECO:0000256" key="4">
    <source>
        <dbReference type="ARBA" id="ARBA00023027"/>
    </source>
</evidence>
<dbReference type="PATRIC" id="fig|1121318.3.peg.844"/>
<dbReference type="InterPro" id="IPR006367">
    <property type="entry name" value="Sirohaem_synthase_N"/>
</dbReference>
<evidence type="ECO:0000313" key="8">
    <source>
        <dbReference type="Proteomes" id="UP000037043"/>
    </source>
</evidence>
<dbReference type="Gene3D" id="3.40.50.720">
    <property type="entry name" value="NAD(P)-binding Rossmann-like Domain"/>
    <property type="match status" value="1"/>
</dbReference>
<dbReference type="GO" id="GO:0019354">
    <property type="term" value="P:siroheme biosynthetic process"/>
    <property type="evidence" value="ECO:0007669"/>
    <property type="project" value="UniProtKB-UniPathway"/>
</dbReference>
<dbReference type="EMBL" id="LHUR01000012">
    <property type="protein sequence ID" value="KOA20697.1"/>
    <property type="molecule type" value="Genomic_DNA"/>
</dbReference>
<keyword evidence="8" id="KW-1185">Reference proteome</keyword>
<keyword evidence="5" id="KW-0627">Porphyrin biosynthesis</keyword>
<dbReference type="SUPFAM" id="SSF75615">
    <property type="entry name" value="Siroheme synthase middle domains-like"/>
    <property type="match status" value="1"/>
</dbReference>
<dbReference type="GO" id="GO:0004325">
    <property type="term" value="F:ferrochelatase activity"/>
    <property type="evidence" value="ECO:0007669"/>
    <property type="project" value="InterPro"/>
</dbReference>
<comment type="catalytic activity">
    <reaction evidence="6">
        <text>precorrin-2 + NAD(+) = sirohydrochlorin + NADH + 2 H(+)</text>
        <dbReference type="Rhea" id="RHEA:15613"/>
        <dbReference type="ChEBI" id="CHEBI:15378"/>
        <dbReference type="ChEBI" id="CHEBI:57540"/>
        <dbReference type="ChEBI" id="CHEBI:57945"/>
        <dbReference type="ChEBI" id="CHEBI:58351"/>
        <dbReference type="ChEBI" id="CHEBI:58827"/>
        <dbReference type="EC" id="1.3.1.76"/>
    </reaction>
</comment>
<comment type="caution">
    <text evidence="7">The sequence shown here is derived from an EMBL/GenBank/DDBJ whole genome shotgun (WGS) entry which is preliminary data.</text>
</comment>
<dbReference type="PANTHER" id="PTHR35330">
    <property type="entry name" value="SIROHEME BIOSYNTHESIS PROTEIN MET8"/>
    <property type="match status" value="1"/>
</dbReference>